<evidence type="ECO:0000313" key="1">
    <source>
        <dbReference type="EMBL" id="RNF67582.1"/>
    </source>
</evidence>
<dbReference type="RefSeq" id="WP_123102464.1">
    <property type="nucleotide sequence ID" value="NZ_CP127527.1"/>
</dbReference>
<organism evidence="1">
    <name type="scientific">Acidithiobacillus sulfuriphilus</name>
    <dbReference type="NCBI Taxonomy" id="1867749"/>
    <lineage>
        <taxon>Bacteria</taxon>
        <taxon>Pseudomonadati</taxon>
        <taxon>Pseudomonadota</taxon>
        <taxon>Acidithiobacillia</taxon>
        <taxon>Acidithiobacillales</taxon>
        <taxon>Acidithiobacillaceae</taxon>
        <taxon>Acidithiobacillus</taxon>
    </lineage>
</organism>
<dbReference type="OrthoDB" id="5783149at2"/>
<comment type="caution">
    <text evidence="1">The sequence shown here is derived from an EMBL/GenBank/DDBJ whole genome shotgun (WGS) entry which is preliminary data.</text>
</comment>
<dbReference type="EMBL" id="RIZI01000134">
    <property type="protein sequence ID" value="RNF67582.1"/>
    <property type="molecule type" value="Genomic_DNA"/>
</dbReference>
<protein>
    <submittedName>
        <fullName evidence="1">Uncharacterized protein</fullName>
    </submittedName>
</protein>
<proteinExistence type="predicted"/>
<name>A0A3M8RI27_9PROT</name>
<sequence length="146" mass="15775">MESPHIVLLRDALGGTPITQAELRDALQRVDRLLADLAGDLQVSFAGPFVGPPLAPEQHQLCVREHHWPRAVHAWGVALCSTHPTHAGRADWRLGGVSRDRLPIVLQALPAFFAGYAQSAVDAGMAQRGSCRRLREIAHTLALTGA</sequence>
<dbReference type="AlphaFoldDB" id="A0A3M8RI27"/>
<accession>A0A3M8RI27</accession>
<reference evidence="1" key="1">
    <citation type="submission" date="2018-10" db="EMBL/GenBank/DDBJ databases">
        <title>Acidithiobacillus sulfuriphilus sp. nov.: an extremely acidophilic sulfur-oxidizing chemolithotroph isolated from a neutral pH environment.</title>
        <authorList>
            <person name="Falagan C."/>
            <person name="Moya-Beltran A."/>
            <person name="Quatrini R."/>
            <person name="Johnson D.B."/>
        </authorList>
    </citation>
    <scope>NUCLEOTIDE SEQUENCE [LARGE SCALE GENOMIC DNA]</scope>
    <source>
        <strain evidence="1">CJ-2</strain>
    </source>
</reference>
<gene>
    <name evidence="1" type="ORF">EC580_04150</name>
</gene>